<dbReference type="Pfam" id="PF13460">
    <property type="entry name" value="NAD_binding_10"/>
    <property type="match status" value="1"/>
</dbReference>
<feature type="domain" description="NAD(P)-binding" evidence="1">
    <location>
        <begin position="9"/>
        <end position="174"/>
    </location>
</feature>
<name>A0ABV2CRD5_9RHOO</name>
<evidence type="ECO:0000313" key="2">
    <source>
        <dbReference type="EMBL" id="MET1490481.1"/>
    </source>
</evidence>
<dbReference type="Gene3D" id="3.40.50.720">
    <property type="entry name" value="NAD(P)-binding Rossmann-like Domain"/>
    <property type="match status" value="1"/>
</dbReference>
<dbReference type="InterPro" id="IPR016040">
    <property type="entry name" value="NAD(P)-bd_dom"/>
</dbReference>
<reference evidence="2 3" key="1">
    <citation type="submission" date="2024-07" db="EMBL/GenBank/DDBJ databases">
        <title>Uliginosibacterium paludis KCTC:42655.</title>
        <authorList>
            <person name="Kim M.K."/>
        </authorList>
    </citation>
    <scope>NUCLEOTIDE SEQUENCE [LARGE SCALE GENOMIC DNA]</scope>
    <source>
        <strain evidence="2 3">KCTC 42655</strain>
    </source>
</reference>
<dbReference type="PANTHER" id="PTHR48079">
    <property type="entry name" value="PROTEIN YEEZ"/>
    <property type="match status" value="1"/>
</dbReference>
<dbReference type="EMBL" id="JBEWLZ010000005">
    <property type="protein sequence ID" value="MET1490481.1"/>
    <property type="molecule type" value="Genomic_DNA"/>
</dbReference>
<dbReference type="InterPro" id="IPR051783">
    <property type="entry name" value="NAD(P)-dependent_oxidoreduct"/>
</dbReference>
<comment type="caution">
    <text evidence="2">The sequence shown here is derived from an EMBL/GenBank/DDBJ whole genome shotgun (WGS) entry which is preliminary data.</text>
</comment>
<sequence length="298" mass="33276">MNRLLIIGSGDVAARAMPWLRRHFEVSALVRSDEAASRWQGLGARVIRGDLDRRESLRRLAGLAEYLLICAPPPDAGEDDPRIRRLLAALTRGGRFLRSVVYVSTSGVYGHCDGAVVQEHRAPAPRSARGRRRLAAETRLRAHALASGGALRILRAPGIYAAERLSLARLERGDPVLRAEEDVFTNHVHADDLARAACLALFRGPRLRVFNTCDDSDLRMGDYYDAMADLAGLPRPPRLSRAECARRLTALSMSFMSESRRLSNARIRRELRWQPRHPDVLEGLQHALAQRCKEQQGN</sequence>
<dbReference type="PANTHER" id="PTHR48079:SF6">
    <property type="entry name" value="NAD(P)-BINDING DOMAIN-CONTAINING PROTEIN-RELATED"/>
    <property type="match status" value="1"/>
</dbReference>
<gene>
    <name evidence="2" type="ORF">ABVT11_11655</name>
</gene>
<dbReference type="Proteomes" id="UP001548590">
    <property type="component" value="Unassembled WGS sequence"/>
</dbReference>
<evidence type="ECO:0000313" key="3">
    <source>
        <dbReference type="Proteomes" id="UP001548590"/>
    </source>
</evidence>
<evidence type="ECO:0000259" key="1">
    <source>
        <dbReference type="Pfam" id="PF13460"/>
    </source>
</evidence>
<accession>A0ABV2CRD5</accession>
<proteinExistence type="predicted"/>
<dbReference type="RefSeq" id="WP_345928919.1">
    <property type="nucleotide sequence ID" value="NZ_JBDIVF010000008.1"/>
</dbReference>
<protein>
    <submittedName>
        <fullName evidence="2">NAD(P)H-binding protein</fullName>
    </submittedName>
</protein>
<dbReference type="SUPFAM" id="SSF51735">
    <property type="entry name" value="NAD(P)-binding Rossmann-fold domains"/>
    <property type="match status" value="1"/>
</dbReference>
<keyword evidence="3" id="KW-1185">Reference proteome</keyword>
<dbReference type="InterPro" id="IPR036291">
    <property type="entry name" value="NAD(P)-bd_dom_sf"/>
</dbReference>
<organism evidence="2 3">
    <name type="scientific">Uliginosibacterium paludis</name>
    <dbReference type="NCBI Taxonomy" id="1615952"/>
    <lineage>
        <taxon>Bacteria</taxon>
        <taxon>Pseudomonadati</taxon>
        <taxon>Pseudomonadota</taxon>
        <taxon>Betaproteobacteria</taxon>
        <taxon>Rhodocyclales</taxon>
        <taxon>Zoogloeaceae</taxon>
        <taxon>Uliginosibacterium</taxon>
    </lineage>
</organism>